<proteinExistence type="inferred from homology"/>
<keyword evidence="3" id="KW-1185">Reference proteome</keyword>
<dbReference type="AlphaFoldDB" id="A0A859FHZ7"/>
<evidence type="ECO:0000313" key="2">
    <source>
        <dbReference type="EMBL" id="QKS72440.1"/>
    </source>
</evidence>
<reference evidence="3" key="1">
    <citation type="submission" date="2019-07" db="EMBL/GenBank/DDBJ databases">
        <title>Bacillus alkalisoli sp. nov. isolated from saline soil.</title>
        <authorList>
            <person name="Sun J.-Q."/>
            <person name="Xu L."/>
        </authorList>
    </citation>
    <scope>NUCLEOTIDE SEQUENCE [LARGE SCALE GENOMIC DNA]</scope>
    <source>
        <strain evidence="3">M4U3P1</strain>
    </source>
</reference>
<dbReference type="RefSeq" id="WP_176010418.1">
    <property type="nucleotide sequence ID" value="NZ_CP041372.2"/>
</dbReference>
<protein>
    <submittedName>
        <fullName evidence="2">ROK family protein</fullName>
    </submittedName>
</protein>
<evidence type="ECO:0000256" key="1">
    <source>
        <dbReference type="ARBA" id="ARBA00006479"/>
    </source>
</evidence>
<dbReference type="KEGG" id="psua:FLK61_38080"/>
<dbReference type="InterPro" id="IPR000600">
    <property type="entry name" value="ROK"/>
</dbReference>
<name>A0A859FHZ7_9BACI</name>
<evidence type="ECO:0000313" key="3">
    <source>
        <dbReference type="Proteomes" id="UP000318138"/>
    </source>
</evidence>
<dbReference type="EMBL" id="CP041372">
    <property type="protein sequence ID" value="QKS72440.1"/>
    <property type="molecule type" value="Genomic_DNA"/>
</dbReference>
<dbReference type="InterPro" id="IPR043129">
    <property type="entry name" value="ATPase_NBD"/>
</dbReference>
<accession>A0A859FHZ7</accession>
<dbReference type="PANTHER" id="PTHR18964">
    <property type="entry name" value="ROK (REPRESSOR, ORF, KINASE) FAMILY"/>
    <property type="match status" value="1"/>
</dbReference>
<gene>
    <name evidence="2" type="ORF">FLK61_38080</name>
</gene>
<dbReference type="SUPFAM" id="SSF53067">
    <property type="entry name" value="Actin-like ATPase domain"/>
    <property type="match status" value="1"/>
</dbReference>
<dbReference type="Pfam" id="PF00480">
    <property type="entry name" value="ROK"/>
    <property type="match status" value="1"/>
</dbReference>
<dbReference type="Gene3D" id="3.30.420.40">
    <property type="match status" value="2"/>
</dbReference>
<comment type="similarity">
    <text evidence="1">Belongs to the ROK (NagC/XylR) family.</text>
</comment>
<sequence length="298" mass="31377">MTTGYRIGVDIGGTSIKAGLVAENGRIVDYLEEMTPREPDEGVAVITHMVGKWTAETEHEIGVAAPGPIDVGHGKFLDPPNLPNWHGYELIRVLEERIGRVCLFENDANAAAVGEYLAGAGKGSSSLAYVTISTGIGAGFIVGKSILVGAQSNAGEVGNMIIADHGPDSKGTNIGSWESLASGTALHHIVKDKLGADGGAETLFKQVQEGNKEAKVIFNTWLEHVASGLANIIHTINPQVILLGGGVMKADSLILDELIAAVKRKVYESLKDYIDIRKASLTHVGVVGASQLGIVKRI</sequence>
<dbReference type="PANTHER" id="PTHR18964:SF149">
    <property type="entry name" value="BIFUNCTIONAL UDP-N-ACETYLGLUCOSAMINE 2-EPIMERASE_N-ACETYLMANNOSAMINE KINASE"/>
    <property type="match status" value="1"/>
</dbReference>
<dbReference type="Proteomes" id="UP000318138">
    <property type="component" value="Chromosome"/>
</dbReference>
<organism evidence="2 3">
    <name type="scientific">Paenalkalicoccus suaedae</name>
    <dbReference type="NCBI Taxonomy" id="2592382"/>
    <lineage>
        <taxon>Bacteria</taxon>
        <taxon>Bacillati</taxon>
        <taxon>Bacillota</taxon>
        <taxon>Bacilli</taxon>
        <taxon>Bacillales</taxon>
        <taxon>Bacillaceae</taxon>
        <taxon>Paenalkalicoccus</taxon>
    </lineage>
</organism>